<feature type="region of interest" description="Disordered" evidence="1">
    <location>
        <begin position="82"/>
        <end position="108"/>
    </location>
</feature>
<protein>
    <submittedName>
        <fullName evidence="2">Uncharacterized protein</fullName>
    </submittedName>
</protein>
<dbReference type="AlphaFoldDB" id="A0A7J0H0U8"/>
<evidence type="ECO:0000256" key="1">
    <source>
        <dbReference type="SAM" id="MobiDB-lite"/>
    </source>
</evidence>
<organism evidence="2 3">
    <name type="scientific">Actinidia rufa</name>
    <dbReference type="NCBI Taxonomy" id="165716"/>
    <lineage>
        <taxon>Eukaryota</taxon>
        <taxon>Viridiplantae</taxon>
        <taxon>Streptophyta</taxon>
        <taxon>Embryophyta</taxon>
        <taxon>Tracheophyta</taxon>
        <taxon>Spermatophyta</taxon>
        <taxon>Magnoliopsida</taxon>
        <taxon>eudicotyledons</taxon>
        <taxon>Gunneridae</taxon>
        <taxon>Pentapetalae</taxon>
        <taxon>asterids</taxon>
        <taxon>Ericales</taxon>
        <taxon>Actinidiaceae</taxon>
        <taxon>Actinidia</taxon>
    </lineage>
</organism>
<dbReference type="EMBL" id="BJWL01000026">
    <property type="protein sequence ID" value="GFZ16747.1"/>
    <property type="molecule type" value="Genomic_DNA"/>
</dbReference>
<reference evidence="2 3" key="1">
    <citation type="submission" date="2019-07" db="EMBL/GenBank/DDBJ databases">
        <title>De Novo Assembly of kiwifruit Actinidia rufa.</title>
        <authorList>
            <person name="Sugita-Konishi S."/>
            <person name="Sato K."/>
            <person name="Mori E."/>
            <person name="Abe Y."/>
            <person name="Kisaki G."/>
            <person name="Hamano K."/>
            <person name="Suezawa K."/>
            <person name="Otani M."/>
            <person name="Fukuda T."/>
            <person name="Manabe T."/>
            <person name="Gomi K."/>
            <person name="Tabuchi M."/>
            <person name="Akimitsu K."/>
            <person name="Kataoka I."/>
        </authorList>
    </citation>
    <scope>NUCLEOTIDE SEQUENCE [LARGE SCALE GENOMIC DNA]</scope>
    <source>
        <strain evidence="3">cv. Fuchu</strain>
    </source>
</reference>
<keyword evidence="3" id="KW-1185">Reference proteome</keyword>
<evidence type="ECO:0000313" key="2">
    <source>
        <dbReference type="EMBL" id="GFZ16747.1"/>
    </source>
</evidence>
<comment type="caution">
    <text evidence="2">The sequence shown here is derived from an EMBL/GenBank/DDBJ whole genome shotgun (WGS) entry which is preliminary data.</text>
</comment>
<evidence type="ECO:0000313" key="3">
    <source>
        <dbReference type="Proteomes" id="UP000585474"/>
    </source>
</evidence>
<proteinExistence type="predicted"/>
<name>A0A7J0H0U8_9ERIC</name>
<accession>A0A7J0H0U8</accession>
<dbReference type="Proteomes" id="UP000585474">
    <property type="component" value="Unassembled WGS sequence"/>
</dbReference>
<sequence>MAKTSNTLSIPRAKILQPWIGGSIESWRSQLLELLNVVCGIAPAPGIGIAVVAVLHRHGYCYCGHHGPLGQVPLKSSLYDQLGSSGSTAPLRPRPLLGGITSTNTSNV</sequence>
<gene>
    <name evidence="2" type="ORF">Acr_26g0000170</name>
</gene>